<dbReference type="Gene3D" id="3.30.1050.10">
    <property type="entry name" value="SCP2 sterol-binding domain"/>
    <property type="match status" value="1"/>
</dbReference>
<dbReference type="GO" id="GO:0016787">
    <property type="term" value="F:hydrolase activity"/>
    <property type="evidence" value="ECO:0007669"/>
    <property type="project" value="UniProtKB-KW"/>
</dbReference>
<dbReference type="Proteomes" id="UP000586947">
    <property type="component" value="Unassembled WGS sequence"/>
</dbReference>
<keyword evidence="3" id="KW-1185">Reference proteome</keyword>
<evidence type="ECO:0000259" key="1">
    <source>
        <dbReference type="Pfam" id="PF02036"/>
    </source>
</evidence>
<protein>
    <submittedName>
        <fullName evidence="2">Alkyl sulfatase BDS1-like metallo-beta-lactamase superfamily hydrolase</fullName>
    </submittedName>
</protein>
<dbReference type="InterPro" id="IPR036527">
    <property type="entry name" value="SCP2_sterol-bd_dom_sf"/>
</dbReference>
<evidence type="ECO:0000313" key="2">
    <source>
        <dbReference type="EMBL" id="MBB5478129.1"/>
    </source>
</evidence>
<dbReference type="RefSeq" id="WP_184179619.1">
    <property type="nucleotide sequence ID" value="NZ_BMNF01000001.1"/>
</dbReference>
<evidence type="ECO:0000313" key="3">
    <source>
        <dbReference type="Proteomes" id="UP000586947"/>
    </source>
</evidence>
<gene>
    <name evidence="2" type="ORF">HNR20_002634</name>
</gene>
<dbReference type="EMBL" id="JACHDP010000001">
    <property type="protein sequence ID" value="MBB5478129.1"/>
    <property type="molecule type" value="Genomic_DNA"/>
</dbReference>
<name>A0A840W1H1_9ACTN</name>
<reference evidence="2 3" key="1">
    <citation type="submission" date="2020-08" db="EMBL/GenBank/DDBJ databases">
        <title>Sequencing the genomes of 1000 actinobacteria strains.</title>
        <authorList>
            <person name="Klenk H.-P."/>
        </authorList>
    </citation>
    <scope>NUCLEOTIDE SEQUENCE [LARGE SCALE GENOMIC DNA]</scope>
    <source>
        <strain evidence="2 3">DSM 103125</strain>
    </source>
</reference>
<feature type="domain" description="SCP2" evidence="1">
    <location>
        <begin position="34"/>
        <end position="100"/>
    </location>
</feature>
<keyword evidence="2" id="KW-0378">Hydrolase</keyword>
<organism evidence="2 3">
    <name type="scientific">Micromonospora parathelypteridis</name>
    <dbReference type="NCBI Taxonomy" id="1839617"/>
    <lineage>
        <taxon>Bacteria</taxon>
        <taxon>Bacillati</taxon>
        <taxon>Actinomycetota</taxon>
        <taxon>Actinomycetes</taxon>
        <taxon>Micromonosporales</taxon>
        <taxon>Micromonosporaceae</taxon>
        <taxon>Micromonospora</taxon>
    </lineage>
</organism>
<proteinExistence type="predicted"/>
<dbReference type="Pfam" id="PF02036">
    <property type="entry name" value="SCP2"/>
    <property type="match status" value="1"/>
</dbReference>
<dbReference type="AlphaFoldDB" id="A0A840W1H1"/>
<sequence length="109" mass="11491">MRTSARSSVIGVQERSGVRSSWRMWIRRRVGADAFEVEVGPSGISVARGRTGEVDATVTGTVAALRAVMFDGTPLRSAVSAGEIEVHGDLGEAEQFFRLFSAPPGGGTP</sequence>
<dbReference type="InterPro" id="IPR003033">
    <property type="entry name" value="SCP2_sterol-bd_dom"/>
</dbReference>
<dbReference type="SUPFAM" id="SSF55718">
    <property type="entry name" value="SCP-like"/>
    <property type="match status" value="1"/>
</dbReference>
<comment type="caution">
    <text evidence="2">The sequence shown here is derived from an EMBL/GenBank/DDBJ whole genome shotgun (WGS) entry which is preliminary data.</text>
</comment>
<accession>A0A840W1H1</accession>